<dbReference type="EMBL" id="LXJU01000003">
    <property type="protein sequence ID" value="OGE56535.1"/>
    <property type="molecule type" value="Genomic_DNA"/>
</dbReference>
<evidence type="ECO:0000313" key="2">
    <source>
        <dbReference type="Proteomes" id="UP000177622"/>
    </source>
</evidence>
<dbReference type="Proteomes" id="UP000177622">
    <property type="component" value="Unassembled WGS sequence"/>
</dbReference>
<accession>A0A1F5LTP7</accession>
<dbReference type="GeneID" id="34573092"/>
<gene>
    <name evidence="1" type="ORF">PENARI_c003G05117</name>
</gene>
<protein>
    <submittedName>
        <fullName evidence="1">Uncharacterized protein</fullName>
    </submittedName>
</protein>
<keyword evidence="2" id="KW-1185">Reference proteome</keyword>
<reference evidence="1 2" key="1">
    <citation type="journal article" date="2016" name="Sci. Rep.">
        <title>Penicillium arizonense, a new, genome sequenced fungal species, reveals a high chemical diversity in secreted metabolites.</title>
        <authorList>
            <person name="Grijseels S."/>
            <person name="Nielsen J.C."/>
            <person name="Randelovic M."/>
            <person name="Nielsen J."/>
            <person name="Nielsen K.F."/>
            <person name="Workman M."/>
            <person name="Frisvad J.C."/>
        </authorList>
    </citation>
    <scope>NUCLEOTIDE SEQUENCE [LARGE SCALE GENOMIC DNA]</scope>
    <source>
        <strain evidence="1 2">CBS 141311</strain>
    </source>
</reference>
<name>A0A1F5LTP7_PENAI</name>
<evidence type="ECO:0000313" key="1">
    <source>
        <dbReference type="EMBL" id="OGE56535.1"/>
    </source>
</evidence>
<dbReference type="RefSeq" id="XP_022491963.1">
    <property type="nucleotide sequence ID" value="XM_022628358.1"/>
</dbReference>
<comment type="caution">
    <text evidence="1">The sequence shown here is derived from an EMBL/GenBank/DDBJ whole genome shotgun (WGS) entry which is preliminary data.</text>
</comment>
<organism evidence="1 2">
    <name type="scientific">Penicillium arizonense</name>
    <dbReference type="NCBI Taxonomy" id="1835702"/>
    <lineage>
        <taxon>Eukaryota</taxon>
        <taxon>Fungi</taxon>
        <taxon>Dikarya</taxon>
        <taxon>Ascomycota</taxon>
        <taxon>Pezizomycotina</taxon>
        <taxon>Eurotiomycetes</taxon>
        <taxon>Eurotiomycetidae</taxon>
        <taxon>Eurotiales</taxon>
        <taxon>Aspergillaceae</taxon>
        <taxon>Penicillium</taxon>
    </lineage>
</organism>
<dbReference type="AlphaFoldDB" id="A0A1F5LTP7"/>
<sequence length="122" mass="13405">MSSSLSKLDDSILDIQDSQSEHFHYVMSVTLKELLAPIICYSPAPPYSVLFYAAIKPEKLAAGWWTSDFTVRFAMFGVPTSAGEALEKFAATVDKMDGDPPACGQYGLFKILRCPDEMGITD</sequence>
<proteinExistence type="predicted"/>